<dbReference type="Pfam" id="PF00512">
    <property type="entry name" value="HisKA"/>
    <property type="match status" value="1"/>
</dbReference>
<dbReference type="CDD" id="cd00075">
    <property type="entry name" value="HATPase"/>
    <property type="match status" value="1"/>
</dbReference>
<gene>
    <name evidence="9" type="ORF">C8N25_11289</name>
</gene>
<sequence>MSKSNIILIVVLMALASFGLMGFQFYWVKNAIRINRERFDQNVLQALDGTIEQLEKGENSDLFFSFLVQDSAIQRSLVEKIDPLEIQYRSRPNPANRPSLIDTFFQESAPKVSPTFKRILESRGVDSKVLEDLETFFTYMTPEVASELFTPDEMQVLLDEKVRQLQYLSRVENSTRERNSTVPMPSFQYDMPEMNLTPDALEKIAKTNMKIDFFNKMWDEMAAGQQAILDRLDTAQVRKLLKGYLLEQNISEDFELGLLKEDGLIMPIGNVKEQFTLVQKGIQAKLFPNDILGKNNYLYLYFPEKSNHVIREVWLPISSSIVFILVIISCFIYAIKVIIRQKALSDTKNDFINNMTHEFKTPLATVSLAVEALQDPELSSQDKFRSRYLGIIKDENKRLVSQVENVLQAAALDKKDFNLKLELLNLGDILESTVGHFGLQVEKKGGQITFINELNEPMIEGDLFHLTHIFNNLLDNANKYSPENPKISIEAKDDSDQVFITIKDEGIGMNKDAQRKIFDKFYRVPTGNVHDVKGFGLGLSYVKTMLEAHRGGIRVSSDLGKGSSFTINLPKKQ</sequence>
<keyword evidence="7" id="KW-0812">Transmembrane</keyword>
<feature type="transmembrane region" description="Helical" evidence="7">
    <location>
        <begin position="6"/>
        <end position="28"/>
    </location>
</feature>
<dbReference type="FunFam" id="3.30.565.10:FF:000006">
    <property type="entry name" value="Sensor histidine kinase WalK"/>
    <property type="match status" value="1"/>
</dbReference>
<dbReference type="PRINTS" id="PR00344">
    <property type="entry name" value="BCTRLSENSOR"/>
</dbReference>
<dbReference type="GO" id="GO:0004721">
    <property type="term" value="F:phosphoprotein phosphatase activity"/>
    <property type="evidence" value="ECO:0007669"/>
    <property type="project" value="TreeGrafter"/>
</dbReference>
<dbReference type="InterPro" id="IPR036890">
    <property type="entry name" value="HATPase_C_sf"/>
</dbReference>
<dbReference type="Proteomes" id="UP000256405">
    <property type="component" value="Unassembled WGS sequence"/>
</dbReference>
<dbReference type="AlphaFoldDB" id="A0A3E0DU40"/>
<dbReference type="GO" id="GO:0005886">
    <property type="term" value="C:plasma membrane"/>
    <property type="evidence" value="ECO:0007669"/>
    <property type="project" value="TreeGrafter"/>
</dbReference>
<comment type="catalytic activity">
    <reaction evidence="1">
        <text>ATP + protein L-histidine = ADP + protein N-phospho-L-histidine.</text>
        <dbReference type="EC" id="2.7.13.3"/>
    </reaction>
</comment>
<keyword evidence="4" id="KW-0808">Transferase</keyword>
<dbReference type="SMART" id="SM00388">
    <property type="entry name" value="HisKA"/>
    <property type="match status" value="1"/>
</dbReference>
<feature type="transmembrane region" description="Helical" evidence="7">
    <location>
        <begin position="313"/>
        <end position="335"/>
    </location>
</feature>
<dbReference type="PROSITE" id="PS50109">
    <property type="entry name" value="HIS_KIN"/>
    <property type="match status" value="1"/>
</dbReference>
<organism evidence="9 10">
    <name type="scientific">Algoriphagus antarcticus</name>
    <dbReference type="NCBI Taxonomy" id="238540"/>
    <lineage>
        <taxon>Bacteria</taxon>
        <taxon>Pseudomonadati</taxon>
        <taxon>Bacteroidota</taxon>
        <taxon>Cytophagia</taxon>
        <taxon>Cytophagales</taxon>
        <taxon>Cyclobacteriaceae</taxon>
        <taxon>Algoriphagus</taxon>
    </lineage>
</organism>
<dbReference type="CDD" id="cd00082">
    <property type="entry name" value="HisKA"/>
    <property type="match status" value="1"/>
</dbReference>
<dbReference type="InterPro" id="IPR050351">
    <property type="entry name" value="BphY/WalK/GraS-like"/>
</dbReference>
<evidence type="ECO:0000259" key="8">
    <source>
        <dbReference type="PROSITE" id="PS50109"/>
    </source>
</evidence>
<feature type="domain" description="Histidine kinase" evidence="8">
    <location>
        <begin position="354"/>
        <end position="573"/>
    </location>
</feature>
<keyword evidence="6" id="KW-0902">Two-component regulatory system</keyword>
<dbReference type="RefSeq" id="WP_169714400.1">
    <property type="nucleotide sequence ID" value="NZ_MSSW01000019.1"/>
</dbReference>
<proteinExistence type="predicted"/>
<name>A0A3E0DU40_9BACT</name>
<dbReference type="InterPro" id="IPR036097">
    <property type="entry name" value="HisK_dim/P_sf"/>
</dbReference>
<dbReference type="Pfam" id="PF02518">
    <property type="entry name" value="HATPase_c"/>
    <property type="match status" value="1"/>
</dbReference>
<dbReference type="SMART" id="SM00387">
    <property type="entry name" value="HATPase_c"/>
    <property type="match status" value="1"/>
</dbReference>
<dbReference type="Gene3D" id="3.30.565.10">
    <property type="entry name" value="Histidine kinase-like ATPase, C-terminal domain"/>
    <property type="match status" value="1"/>
</dbReference>
<dbReference type="GO" id="GO:0000155">
    <property type="term" value="F:phosphorelay sensor kinase activity"/>
    <property type="evidence" value="ECO:0007669"/>
    <property type="project" value="InterPro"/>
</dbReference>
<dbReference type="EC" id="2.7.13.3" evidence="2"/>
<dbReference type="InterPro" id="IPR003594">
    <property type="entry name" value="HATPase_dom"/>
</dbReference>
<keyword evidence="3" id="KW-0597">Phosphoprotein</keyword>
<comment type="caution">
    <text evidence="9">The sequence shown here is derived from an EMBL/GenBank/DDBJ whole genome shotgun (WGS) entry which is preliminary data.</text>
</comment>
<keyword evidence="5 9" id="KW-0418">Kinase</keyword>
<dbReference type="InterPro" id="IPR003661">
    <property type="entry name" value="HisK_dim/P_dom"/>
</dbReference>
<evidence type="ECO:0000256" key="6">
    <source>
        <dbReference type="ARBA" id="ARBA00023012"/>
    </source>
</evidence>
<reference evidence="9 10" key="1">
    <citation type="submission" date="2018-08" db="EMBL/GenBank/DDBJ databases">
        <title>Genomic Encyclopedia of Archaeal and Bacterial Type Strains, Phase II (KMG-II): from individual species to whole genera.</title>
        <authorList>
            <person name="Goeker M."/>
        </authorList>
    </citation>
    <scope>NUCLEOTIDE SEQUENCE [LARGE SCALE GENOMIC DNA]</scope>
    <source>
        <strain evidence="9 10">DSM 15986</strain>
    </source>
</reference>
<keyword evidence="7" id="KW-0472">Membrane</keyword>
<protein>
    <recommendedName>
        <fullName evidence="2">histidine kinase</fullName>
        <ecNumber evidence="2">2.7.13.3</ecNumber>
    </recommendedName>
</protein>
<dbReference type="SUPFAM" id="SSF47384">
    <property type="entry name" value="Homodimeric domain of signal transducing histidine kinase"/>
    <property type="match status" value="1"/>
</dbReference>
<evidence type="ECO:0000256" key="7">
    <source>
        <dbReference type="SAM" id="Phobius"/>
    </source>
</evidence>
<evidence type="ECO:0000313" key="10">
    <source>
        <dbReference type="Proteomes" id="UP000256405"/>
    </source>
</evidence>
<evidence type="ECO:0000256" key="4">
    <source>
        <dbReference type="ARBA" id="ARBA00022679"/>
    </source>
</evidence>
<dbReference type="SUPFAM" id="SSF55874">
    <property type="entry name" value="ATPase domain of HSP90 chaperone/DNA topoisomerase II/histidine kinase"/>
    <property type="match status" value="1"/>
</dbReference>
<dbReference type="EMBL" id="QUNF01000012">
    <property type="protein sequence ID" value="REG86385.1"/>
    <property type="molecule type" value="Genomic_DNA"/>
</dbReference>
<dbReference type="PANTHER" id="PTHR45453:SF1">
    <property type="entry name" value="PHOSPHATE REGULON SENSOR PROTEIN PHOR"/>
    <property type="match status" value="1"/>
</dbReference>
<evidence type="ECO:0000256" key="5">
    <source>
        <dbReference type="ARBA" id="ARBA00022777"/>
    </source>
</evidence>
<evidence type="ECO:0000256" key="3">
    <source>
        <dbReference type="ARBA" id="ARBA00022553"/>
    </source>
</evidence>
<evidence type="ECO:0000256" key="2">
    <source>
        <dbReference type="ARBA" id="ARBA00012438"/>
    </source>
</evidence>
<dbReference type="GO" id="GO:0016036">
    <property type="term" value="P:cellular response to phosphate starvation"/>
    <property type="evidence" value="ECO:0007669"/>
    <property type="project" value="TreeGrafter"/>
</dbReference>
<dbReference type="InterPro" id="IPR004358">
    <property type="entry name" value="Sig_transdc_His_kin-like_C"/>
</dbReference>
<dbReference type="InterPro" id="IPR005467">
    <property type="entry name" value="His_kinase_dom"/>
</dbReference>
<keyword evidence="7" id="KW-1133">Transmembrane helix</keyword>
<dbReference type="Gene3D" id="1.10.287.130">
    <property type="match status" value="1"/>
</dbReference>
<accession>A0A3E0DU40</accession>
<evidence type="ECO:0000256" key="1">
    <source>
        <dbReference type="ARBA" id="ARBA00000085"/>
    </source>
</evidence>
<dbReference type="PANTHER" id="PTHR45453">
    <property type="entry name" value="PHOSPHATE REGULON SENSOR PROTEIN PHOR"/>
    <property type="match status" value="1"/>
</dbReference>
<keyword evidence="10" id="KW-1185">Reference proteome</keyword>
<evidence type="ECO:0000313" key="9">
    <source>
        <dbReference type="EMBL" id="REG86385.1"/>
    </source>
</evidence>